<reference evidence="1 2" key="1">
    <citation type="journal article" date="2019" name="Nat. Microbiol.">
        <title>Mediterranean grassland soil C-N compound turnover is dependent on rainfall and depth, and is mediated by genomically divergent microorganisms.</title>
        <authorList>
            <person name="Diamond S."/>
            <person name="Andeer P.F."/>
            <person name="Li Z."/>
            <person name="Crits-Christoph A."/>
            <person name="Burstein D."/>
            <person name="Anantharaman K."/>
            <person name="Lane K.R."/>
            <person name="Thomas B.C."/>
            <person name="Pan C."/>
            <person name="Northen T.R."/>
            <person name="Banfield J.F."/>
        </authorList>
    </citation>
    <scope>NUCLEOTIDE SEQUENCE [LARGE SCALE GENOMIC DNA]</scope>
    <source>
        <strain evidence="1">WS_11</strain>
    </source>
</reference>
<dbReference type="Proteomes" id="UP000319771">
    <property type="component" value="Unassembled WGS sequence"/>
</dbReference>
<organism evidence="1 2">
    <name type="scientific">Eiseniibacteriota bacterium</name>
    <dbReference type="NCBI Taxonomy" id="2212470"/>
    <lineage>
        <taxon>Bacteria</taxon>
        <taxon>Candidatus Eiseniibacteriota</taxon>
    </lineage>
</organism>
<comment type="caution">
    <text evidence="1">The sequence shown here is derived from an EMBL/GenBank/DDBJ whole genome shotgun (WGS) entry which is preliminary data.</text>
</comment>
<dbReference type="EMBL" id="VBPB01000017">
    <property type="protein sequence ID" value="TMQ74070.1"/>
    <property type="molecule type" value="Genomic_DNA"/>
</dbReference>
<dbReference type="AlphaFoldDB" id="A0A538UDX8"/>
<sequence length="233" mass="25666">MSYGVFDPRAGPWAPGSILRDLALLLVGWVLGIVSSPVTDAIRRRSAKQRLTRALRTELRSLQDTLAWAVVQIDRRRGVLTHSLLEVLMSTLQASGQVPGQGKALKAIEGLLQLDELAPTANLAPDPTPPRAPLSLRVFGVPFLDTHIHRLDLYALDTQRQLVEIHTGLAIYNQHADEATNYHQLSFAEGLAKDRLDALTLNLETSYQRAGERASDLVSRIAVLLQEAEMKNA</sequence>
<protein>
    <submittedName>
        <fullName evidence="1">Uncharacterized protein</fullName>
    </submittedName>
</protein>
<proteinExistence type="predicted"/>
<accession>A0A538UDX8</accession>
<gene>
    <name evidence="1" type="ORF">E6K81_01470</name>
</gene>
<evidence type="ECO:0000313" key="1">
    <source>
        <dbReference type="EMBL" id="TMQ74070.1"/>
    </source>
</evidence>
<name>A0A538UDX8_UNCEI</name>
<evidence type="ECO:0000313" key="2">
    <source>
        <dbReference type="Proteomes" id="UP000319771"/>
    </source>
</evidence>